<gene>
    <name evidence="2" type="ORF">vBBBak10_021</name>
</gene>
<evidence type="ECO:0000256" key="1">
    <source>
        <dbReference type="SAM" id="Phobius"/>
    </source>
</evidence>
<dbReference type="Proteomes" id="UP000262714">
    <property type="component" value="Segment"/>
</dbReference>
<feature type="transmembrane region" description="Helical" evidence="1">
    <location>
        <begin position="6"/>
        <end position="23"/>
    </location>
</feature>
<keyword evidence="1" id="KW-0812">Transmembrane</keyword>
<keyword evidence="1" id="KW-0472">Membrane</keyword>
<dbReference type="EMBL" id="MG967618">
    <property type="protein sequence ID" value="AXY83297.1"/>
    <property type="molecule type" value="Genomic_DNA"/>
</dbReference>
<protein>
    <submittedName>
        <fullName evidence="2">Uncharacterized protein</fullName>
    </submittedName>
</protein>
<keyword evidence="3" id="KW-1185">Reference proteome</keyword>
<evidence type="ECO:0000313" key="3">
    <source>
        <dbReference type="Proteomes" id="UP000262714"/>
    </source>
</evidence>
<feature type="transmembrane region" description="Helical" evidence="1">
    <location>
        <begin position="35"/>
        <end position="56"/>
    </location>
</feature>
<sequence length="60" mass="7097">MEDDEMFLFWGFIYLLVGFIVAFKTDPYSKLSFALIVFLWLPMFIIGLAIIALMIWEERA</sequence>
<proteinExistence type="predicted"/>
<keyword evidence="1" id="KW-1133">Transmembrane helix</keyword>
<name>A0A385IK55_9CAUD</name>
<reference evidence="2 3" key="1">
    <citation type="submission" date="2018-02" db="EMBL/GenBank/DDBJ databases">
        <title>Genomic characterization of three novel Basilisk-like phages infecting Bacillus anthracis.</title>
        <authorList>
            <person name="Farlow J."/>
            <person name="Bolkvadze D."/>
            <person name="Leshkasheli L."/>
            <person name="Kusradze I."/>
            <person name="Kotorashvili A."/>
            <person name="Kotaria N."/>
            <person name="Balarjishvili N."/>
            <person name="Kvachadze L."/>
            <person name="Nikolich M."/>
            <person name="Kutateladze M."/>
        </authorList>
    </citation>
    <scope>NUCLEOTIDE SEQUENCE [LARGE SCALE GENOMIC DNA]</scope>
</reference>
<evidence type="ECO:0000313" key="2">
    <source>
        <dbReference type="EMBL" id="AXY83297.1"/>
    </source>
</evidence>
<accession>A0A385IK55</accession>
<organism evidence="2 3">
    <name type="scientific">Bacillus phage v_B-Bak10</name>
    <dbReference type="NCBI Taxonomy" id="2094736"/>
    <lineage>
        <taxon>Viruses</taxon>
        <taxon>Duplodnaviria</taxon>
        <taxon>Heunggongvirae</taxon>
        <taxon>Uroviricota</taxon>
        <taxon>Caudoviricetes</taxon>
        <taxon>Sejongvirinae</taxon>
        <taxon>Basiliskvirus</taxon>
        <taxon>Basiliskvirus bak10</taxon>
    </lineage>
</organism>